<evidence type="ECO:0000313" key="1">
    <source>
        <dbReference type="EMBL" id="MBK1867761.1"/>
    </source>
</evidence>
<dbReference type="Proteomes" id="UP000616151">
    <property type="component" value="Unassembled WGS sequence"/>
</dbReference>
<sequence length="423" mass="45784">MPAAEAGRPISLDAANALFESLTFHDHVALAVSGGSDSTALMWLAARWAVTQRTPPRLTILTVDHGLRTEAAAEARKVAGWAEALGLAAQILTWTGARPVSGLQAKAREMRYGLMRDWCIAHGMSLLVTAHTREDQAETFLMRLARGSGIRGLSAMRADETGAVLLERPLLETSRADLRATLVAAGHEWIEDPSNRDERFERVRLRQALPMLAELGLTPEAVTRSAARLERALAAIEGLCRDFLGRHVEIRPEGFAMVDLPAFHKLDEEVAIQLLERLLGQLGGGDAPPRLMAVEALQHWLRRGGTEARTLAGCRLAQRKRHLLIGREAGRISRIPVALAPGRSLVWDNRFRISIGPAAPDVAILPVHGLKVARNPNIPAFVQDGLPALLIAGEIAAIPSLSYVGQSAPPGLRAVAEFQKIGL</sequence>
<name>A0ACC5R519_9HYPH</name>
<organism evidence="1 2">
    <name type="scientific">Taklimakanibacter albus</name>
    <dbReference type="NCBI Taxonomy" id="2800327"/>
    <lineage>
        <taxon>Bacteria</taxon>
        <taxon>Pseudomonadati</taxon>
        <taxon>Pseudomonadota</taxon>
        <taxon>Alphaproteobacteria</taxon>
        <taxon>Hyphomicrobiales</taxon>
        <taxon>Aestuariivirgaceae</taxon>
        <taxon>Taklimakanibacter</taxon>
    </lineage>
</organism>
<dbReference type="EMBL" id="JAENHL010000007">
    <property type="protein sequence ID" value="MBK1867761.1"/>
    <property type="molecule type" value="Genomic_DNA"/>
</dbReference>
<protein>
    <submittedName>
        <fullName evidence="1">tRNA lysidine(34) synthetase TilS</fullName>
        <ecNumber evidence="1">6.3.4.19</ecNumber>
    </submittedName>
</protein>
<dbReference type="EC" id="6.3.4.19" evidence="1"/>
<comment type="caution">
    <text evidence="1">The sequence shown here is derived from an EMBL/GenBank/DDBJ whole genome shotgun (WGS) entry which is preliminary data.</text>
</comment>
<reference evidence="1" key="1">
    <citation type="submission" date="2021-01" db="EMBL/GenBank/DDBJ databases">
        <authorList>
            <person name="Sun Q."/>
        </authorList>
    </citation>
    <scope>NUCLEOTIDE SEQUENCE</scope>
    <source>
        <strain evidence="1">YIM B02566</strain>
    </source>
</reference>
<evidence type="ECO:0000313" key="2">
    <source>
        <dbReference type="Proteomes" id="UP000616151"/>
    </source>
</evidence>
<keyword evidence="1" id="KW-0436">Ligase</keyword>
<keyword evidence="2" id="KW-1185">Reference proteome</keyword>
<gene>
    <name evidence="1" type="primary">tilS</name>
    <name evidence="1" type="ORF">JHL16_15490</name>
</gene>
<accession>A0ACC5R519</accession>
<proteinExistence type="predicted"/>